<dbReference type="SUPFAM" id="SSF141868">
    <property type="entry name" value="EAL domain-like"/>
    <property type="match status" value="1"/>
</dbReference>
<accession>A0A7C5L798</accession>
<dbReference type="PIRSF" id="PIRSF003180">
    <property type="entry name" value="DiGMPpdiest_YuxH"/>
    <property type="match status" value="1"/>
</dbReference>
<dbReference type="InterPro" id="IPR035919">
    <property type="entry name" value="EAL_sf"/>
</dbReference>
<dbReference type="InterPro" id="IPR014408">
    <property type="entry name" value="dGMP_Pdiesterase_EAL/HD-GYP"/>
</dbReference>
<dbReference type="EMBL" id="DRNB01000223">
    <property type="protein sequence ID" value="HHJ64487.1"/>
    <property type="molecule type" value="Genomic_DNA"/>
</dbReference>
<feature type="domain" description="EAL" evidence="1">
    <location>
        <begin position="1"/>
        <end position="206"/>
    </location>
</feature>
<reference evidence="3" key="1">
    <citation type="journal article" date="2020" name="mSystems">
        <title>Genome- and Community-Level Interaction Insights into Carbon Utilization and Element Cycling Functions of Hydrothermarchaeota in Hydrothermal Sediment.</title>
        <authorList>
            <person name="Zhou Z."/>
            <person name="Liu Y."/>
            <person name="Xu W."/>
            <person name="Pan J."/>
            <person name="Luo Z.H."/>
            <person name="Li M."/>
        </authorList>
    </citation>
    <scope>NUCLEOTIDE SEQUENCE [LARGE SCALE GENOMIC DNA]</scope>
    <source>
        <strain evidence="3">HyVt-501</strain>
    </source>
</reference>
<proteinExistence type="predicted"/>
<dbReference type="AlphaFoldDB" id="A0A7C5L798"/>
<dbReference type="InterPro" id="IPR001633">
    <property type="entry name" value="EAL_dom"/>
</dbReference>
<dbReference type="InterPro" id="IPR013976">
    <property type="entry name" value="HDOD"/>
</dbReference>
<evidence type="ECO:0000313" key="3">
    <source>
        <dbReference type="EMBL" id="HHJ64487.1"/>
    </source>
</evidence>
<dbReference type="PANTHER" id="PTHR33525">
    <property type="match status" value="1"/>
</dbReference>
<dbReference type="Pfam" id="PF08668">
    <property type="entry name" value="HDOD"/>
    <property type="match status" value="1"/>
</dbReference>
<protein>
    <submittedName>
        <fullName evidence="3">EAL domain-containing protein</fullName>
    </submittedName>
</protein>
<feature type="domain" description="HDOD" evidence="2">
    <location>
        <begin position="200"/>
        <end position="392"/>
    </location>
</feature>
<organism evidence="3">
    <name type="scientific">Aquifex aeolicus</name>
    <dbReference type="NCBI Taxonomy" id="63363"/>
    <lineage>
        <taxon>Bacteria</taxon>
        <taxon>Pseudomonadati</taxon>
        <taxon>Aquificota</taxon>
        <taxon>Aquificia</taxon>
        <taxon>Aquificales</taxon>
        <taxon>Aquificaceae</taxon>
        <taxon>Aquifex</taxon>
    </lineage>
</organism>
<dbReference type="Gene3D" id="3.20.20.450">
    <property type="entry name" value="EAL domain"/>
    <property type="match status" value="1"/>
</dbReference>
<gene>
    <name evidence="3" type="ORF">ENJ61_06225</name>
</gene>
<evidence type="ECO:0000259" key="2">
    <source>
        <dbReference type="PROSITE" id="PS51833"/>
    </source>
</evidence>
<dbReference type="PROSITE" id="PS51833">
    <property type="entry name" value="HDOD"/>
    <property type="match status" value="1"/>
</dbReference>
<dbReference type="SMART" id="SM00052">
    <property type="entry name" value="EAL"/>
    <property type="match status" value="1"/>
</dbReference>
<name>A0A7C5L798_AQUAO</name>
<evidence type="ECO:0000259" key="1">
    <source>
        <dbReference type="PROSITE" id="PS50883"/>
    </source>
</evidence>
<comment type="caution">
    <text evidence="3">The sequence shown here is derived from an EMBL/GenBank/DDBJ whole genome shotgun (WGS) entry which is preliminary data.</text>
</comment>
<dbReference type="PANTHER" id="PTHR33525:SF4">
    <property type="entry name" value="CYCLIC DI-GMP PHOSPHODIESTERASE CDGJ"/>
    <property type="match status" value="1"/>
</dbReference>
<dbReference type="InterPro" id="IPR052340">
    <property type="entry name" value="RNase_Y/CdgJ"/>
</dbReference>
<dbReference type="Proteomes" id="UP000885792">
    <property type="component" value="Unassembled WGS sequence"/>
</dbReference>
<dbReference type="Pfam" id="PF00563">
    <property type="entry name" value="EAL"/>
    <property type="match status" value="1"/>
</dbReference>
<dbReference type="PROSITE" id="PS50883">
    <property type="entry name" value="EAL"/>
    <property type="match status" value="1"/>
</dbReference>
<dbReference type="SUPFAM" id="SSF109604">
    <property type="entry name" value="HD-domain/PDEase-like"/>
    <property type="match status" value="1"/>
</dbReference>
<dbReference type="Gene3D" id="1.10.3210.10">
    <property type="entry name" value="Hypothetical protein af1432"/>
    <property type="match status" value="1"/>
</dbReference>
<sequence length="405" mass="46604">MVRIFLARQPILDREGRIFAYELLFRSRYTDTARVEDGRKATARVIESLISSFGLRNVVRDRIGFINIDESSDILKVVEILPPERIGFEVLETSVLSEEFFKTLKRLKSLGYRLSLDDFVYDEQVVPFIDLVDYVKIDVLNCTDEAEIEKVLKLIRGSEAKLVAEKVETYQMYKTCLSMGFDYFQGFFFQKPEIVASKTIEPAYAALIKLYNLVATEASVVEIEKVFKKFSELSVKLLQLINSAYYALRQPIKSIRHAILMLGYRNILRWILILMYSVRDEEFGSDPLFEEASIRGFFMENLAKKCLRDREEVEKAFITGVLSLIDVLIGLPVESALEELMLEDDIKRALLRREGSLGDLLTLVESTQRGKVAELTPLLERYNLTVADLLQAQTDAIRIYSELDF</sequence>